<feature type="transmembrane region" description="Helical" evidence="4">
    <location>
        <begin position="218"/>
        <end position="235"/>
    </location>
</feature>
<keyword evidence="4" id="KW-1133">Transmembrane helix</keyword>
<comment type="subcellular location">
    <subcellularLocation>
        <location evidence="1">Membrane</location>
        <topology evidence="1">Multi-pass membrane protein</topology>
    </subcellularLocation>
</comment>
<dbReference type="AlphaFoldDB" id="A0A316YQV0"/>
<feature type="region of interest" description="Disordered" evidence="3">
    <location>
        <begin position="59"/>
        <end position="104"/>
    </location>
</feature>
<feature type="transmembrane region" description="Helical" evidence="4">
    <location>
        <begin position="337"/>
        <end position="363"/>
    </location>
</feature>
<keyword evidence="4" id="KW-0812">Transmembrane</keyword>
<dbReference type="EMBL" id="KZ819635">
    <property type="protein sequence ID" value="PWN91396.1"/>
    <property type="molecule type" value="Genomic_DNA"/>
</dbReference>
<dbReference type="InParanoid" id="A0A316YQV0"/>
<proteinExistence type="inferred from homology"/>
<comment type="similarity">
    <text evidence="2">Belongs to the major facilitator superfamily. Monocarboxylate porter (TC 2.A.1.13) family.</text>
</comment>
<evidence type="ECO:0000313" key="7">
    <source>
        <dbReference type="Proteomes" id="UP000245768"/>
    </source>
</evidence>
<evidence type="ECO:0000259" key="5">
    <source>
        <dbReference type="PROSITE" id="PS50850"/>
    </source>
</evidence>
<feature type="transmembrane region" description="Helical" evidence="4">
    <location>
        <begin position="112"/>
        <end position="134"/>
    </location>
</feature>
<sequence length="539" mass="58232">MVNHIIVLSFGREGKIETRRTDRRSGIIDRLRLKSRHQAEPSAVDCILRHWCTSDLPAKATRSMSTTPHSQEGSDRELKGPEALKDPEKGSQPALSPTGPASSPPPLHLPPAAYLTLVGGWLALFCGFGFLNAFGVFESYYKEQIIPSTSESTISWIGSFQSFWMLAANVIAGPAQDKFGPKPLLLFAAVCFCFSCMMVSLCHQWWHLFLAQGVLQGMALSIGFAPPMVCVLQWFKHKGPLGVAVIVSGSSVGGVVWPIVVRALLSNVGFGWTWRALGFIGGGLLLVSTVLTSQPDMFDGQDGEDDVAHNKRGRVTKFLLVSFGLYRSSKKRPPKRAFFYFDVLKLLSFQMTLVAWMFIYLGLFYTFFYLPSWGRLYGLSEDMSFYSISILNAASFFGRLFLPFPALKVGAFNVAIPCALASAVVVYASLAVDTSAGVLIIGAFYGFTSGGLISLLSPCIAPLCPDKTRIGSAVGQFAAMCSVASLLSGPIGGWIIGAGKTPQQGFHGAQGFSAGCLTLGAIFLFVAKLVINRNPLGKV</sequence>
<keyword evidence="7" id="KW-1185">Reference proteome</keyword>
<evidence type="ECO:0000256" key="1">
    <source>
        <dbReference type="ARBA" id="ARBA00004141"/>
    </source>
</evidence>
<feature type="domain" description="Major facilitator superfamily (MFS) profile" evidence="5">
    <location>
        <begin position="113"/>
        <end position="538"/>
    </location>
</feature>
<reference evidence="6" key="1">
    <citation type="journal article" date="2018" name="Mol. Biol. Evol.">
        <title>Broad Genomic Sampling Reveals a Smut Pathogenic Ancestry of the Fungal Clade Ustilaginomycotina.</title>
        <authorList>
            <person name="Kijpornyongpan T."/>
            <person name="Mondo S.J."/>
            <person name="Barry K."/>
            <person name="Sandor L."/>
            <person name="Lee J."/>
            <person name="Lipzen A."/>
            <person name="Pangilinan J."/>
            <person name="LaButti K."/>
            <person name="Hainaut M."/>
            <person name="Henrissat B."/>
            <person name="Grigoriev I.V."/>
            <person name="Spatafora J.W."/>
            <person name="Aime M.C."/>
        </authorList>
    </citation>
    <scope>NUCLEOTIDE SEQUENCE [LARGE SCALE GENOMIC DNA]</scope>
    <source>
        <strain evidence="6">MCA 4198</strain>
    </source>
</reference>
<dbReference type="OrthoDB" id="6509908at2759"/>
<dbReference type="GeneID" id="37045358"/>
<protein>
    <submittedName>
        <fullName evidence="6">MFS general substrate transporter</fullName>
    </submittedName>
</protein>
<dbReference type="GO" id="GO:0022857">
    <property type="term" value="F:transmembrane transporter activity"/>
    <property type="evidence" value="ECO:0007669"/>
    <property type="project" value="InterPro"/>
</dbReference>
<feature type="transmembrane region" description="Helical" evidence="4">
    <location>
        <begin position="184"/>
        <end position="206"/>
    </location>
</feature>
<dbReference type="Gene3D" id="1.20.1250.20">
    <property type="entry name" value="MFS general substrate transporter like domains"/>
    <property type="match status" value="1"/>
</dbReference>
<evidence type="ECO:0000256" key="2">
    <source>
        <dbReference type="ARBA" id="ARBA00006727"/>
    </source>
</evidence>
<evidence type="ECO:0000256" key="4">
    <source>
        <dbReference type="SAM" id="Phobius"/>
    </source>
</evidence>
<feature type="transmembrane region" description="Helical" evidence="4">
    <location>
        <begin position="409"/>
        <end position="430"/>
    </location>
</feature>
<dbReference type="SUPFAM" id="SSF103473">
    <property type="entry name" value="MFS general substrate transporter"/>
    <property type="match status" value="1"/>
</dbReference>
<feature type="transmembrane region" description="Helical" evidence="4">
    <location>
        <begin position="477"/>
        <end position="497"/>
    </location>
</feature>
<feature type="transmembrane region" description="Helical" evidence="4">
    <location>
        <begin position="509"/>
        <end position="531"/>
    </location>
</feature>
<dbReference type="InterPro" id="IPR020846">
    <property type="entry name" value="MFS_dom"/>
</dbReference>
<evidence type="ECO:0000313" key="6">
    <source>
        <dbReference type="EMBL" id="PWN91396.1"/>
    </source>
</evidence>
<feature type="transmembrane region" description="Helical" evidence="4">
    <location>
        <begin position="436"/>
        <end position="456"/>
    </location>
</feature>
<dbReference type="Pfam" id="PF07690">
    <property type="entry name" value="MFS_1"/>
    <property type="match status" value="1"/>
</dbReference>
<dbReference type="InterPro" id="IPR011701">
    <property type="entry name" value="MFS"/>
</dbReference>
<keyword evidence="4" id="KW-0472">Membrane</keyword>
<dbReference type="PANTHER" id="PTHR11360:SF319">
    <property type="entry name" value="MAJOR FACILITATOR SUPERFAMILY (MFS) PROFILE DOMAIN-CONTAINING PROTEIN"/>
    <property type="match status" value="1"/>
</dbReference>
<name>A0A316YQV0_9BASI</name>
<evidence type="ECO:0000256" key="3">
    <source>
        <dbReference type="SAM" id="MobiDB-lite"/>
    </source>
</evidence>
<feature type="transmembrane region" description="Helical" evidence="4">
    <location>
        <begin position="242"/>
        <end position="260"/>
    </location>
</feature>
<dbReference type="Proteomes" id="UP000245768">
    <property type="component" value="Unassembled WGS sequence"/>
</dbReference>
<dbReference type="GO" id="GO:0016020">
    <property type="term" value="C:membrane"/>
    <property type="evidence" value="ECO:0007669"/>
    <property type="project" value="UniProtKB-SubCell"/>
</dbReference>
<dbReference type="InterPro" id="IPR036259">
    <property type="entry name" value="MFS_trans_sf"/>
</dbReference>
<feature type="transmembrane region" description="Helical" evidence="4">
    <location>
        <begin position="272"/>
        <end position="291"/>
    </location>
</feature>
<dbReference type="InterPro" id="IPR050327">
    <property type="entry name" value="Proton-linked_MCT"/>
</dbReference>
<feature type="compositionally biased region" description="Basic and acidic residues" evidence="3">
    <location>
        <begin position="72"/>
        <end position="89"/>
    </location>
</feature>
<dbReference type="PROSITE" id="PS50850">
    <property type="entry name" value="MFS"/>
    <property type="match status" value="1"/>
</dbReference>
<organism evidence="6 7">
    <name type="scientific">Acaromyces ingoldii</name>
    <dbReference type="NCBI Taxonomy" id="215250"/>
    <lineage>
        <taxon>Eukaryota</taxon>
        <taxon>Fungi</taxon>
        <taxon>Dikarya</taxon>
        <taxon>Basidiomycota</taxon>
        <taxon>Ustilaginomycotina</taxon>
        <taxon>Exobasidiomycetes</taxon>
        <taxon>Exobasidiales</taxon>
        <taxon>Cryptobasidiaceae</taxon>
        <taxon>Acaromyces</taxon>
    </lineage>
</organism>
<gene>
    <name evidence="6" type="ORF">FA10DRAFT_278230</name>
</gene>
<dbReference type="RefSeq" id="XP_025378594.1">
    <property type="nucleotide sequence ID" value="XM_025523442.1"/>
</dbReference>
<accession>A0A316YQV0</accession>
<feature type="transmembrane region" description="Helical" evidence="4">
    <location>
        <begin position="383"/>
        <end position="402"/>
    </location>
</feature>
<dbReference type="PANTHER" id="PTHR11360">
    <property type="entry name" value="MONOCARBOXYLATE TRANSPORTER"/>
    <property type="match status" value="1"/>
</dbReference>
<feature type="compositionally biased region" description="Polar residues" evidence="3">
    <location>
        <begin position="62"/>
        <end position="71"/>
    </location>
</feature>